<comment type="caution">
    <text evidence="2">The sequence shown here is derived from an EMBL/GenBank/DDBJ whole genome shotgun (WGS) entry which is preliminary data.</text>
</comment>
<sequence length="59" mass="6058">MKTKVIILLAASALITLSFTFVTVRGKEAPQAAVKTEINTSAAEASAPAGGFTMADQAF</sequence>
<feature type="chain" id="PRO_5042967148" evidence="1">
    <location>
        <begin position="21"/>
        <end position="59"/>
    </location>
</feature>
<accession>A0AAP2E4H3</accession>
<reference evidence="2 3" key="1">
    <citation type="submission" date="2021-05" db="EMBL/GenBank/DDBJ databases">
        <title>A Polyphasic approach of four new species of the genus Ohtaekwangia: Ohtaekwangia histidinii sp. nov., Ohtaekwangia cretensis sp. nov., Ohtaekwangia indiensis sp. nov., Ohtaekwangia reichenbachii sp. nov. from diverse environment.</title>
        <authorList>
            <person name="Octaviana S."/>
        </authorList>
    </citation>
    <scope>NUCLEOTIDE SEQUENCE [LARGE SCALE GENOMIC DNA]</scope>
    <source>
        <strain evidence="2 3">PWU5</strain>
    </source>
</reference>
<dbReference type="RefSeq" id="WP_254087172.1">
    <property type="nucleotide sequence ID" value="NZ_JAHESE010000037.1"/>
</dbReference>
<keyword evidence="1" id="KW-0732">Signal</keyword>
<evidence type="ECO:0000313" key="3">
    <source>
        <dbReference type="Proteomes" id="UP001319080"/>
    </source>
</evidence>
<dbReference type="Proteomes" id="UP001319080">
    <property type="component" value="Unassembled WGS sequence"/>
</dbReference>
<evidence type="ECO:0000256" key="1">
    <source>
        <dbReference type="SAM" id="SignalP"/>
    </source>
</evidence>
<feature type="signal peptide" evidence="1">
    <location>
        <begin position="1"/>
        <end position="20"/>
    </location>
</feature>
<name>A0AAP2E4H3_9BACT</name>
<proteinExistence type="predicted"/>
<organism evidence="2 3">
    <name type="scientific">Dawidia cretensis</name>
    <dbReference type="NCBI Taxonomy" id="2782350"/>
    <lineage>
        <taxon>Bacteria</taxon>
        <taxon>Pseudomonadati</taxon>
        <taxon>Bacteroidota</taxon>
        <taxon>Cytophagia</taxon>
        <taxon>Cytophagales</taxon>
        <taxon>Chryseotaleaceae</taxon>
        <taxon>Dawidia</taxon>
    </lineage>
</organism>
<protein>
    <submittedName>
        <fullName evidence="2">Uncharacterized protein</fullName>
    </submittedName>
</protein>
<dbReference type="EMBL" id="JAHESE010000037">
    <property type="protein sequence ID" value="MBT1711602.1"/>
    <property type="molecule type" value="Genomic_DNA"/>
</dbReference>
<dbReference type="AlphaFoldDB" id="A0AAP2E4H3"/>
<gene>
    <name evidence="2" type="ORF">KK062_25385</name>
</gene>
<evidence type="ECO:0000313" key="2">
    <source>
        <dbReference type="EMBL" id="MBT1711602.1"/>
    </source>
</evidence>
<keyword evidence="3" id="KW-1185">Reference proteome</keyword>